<accession>A0A8J5FW54</accession>
<protein>
    <recommendedName>
        <fullName evidence="17">Cation/H+ exchanger domain-containing protein</fullName>
    </recommendedName>
</protein>
<dbReference type="GO" id="GO:0016020">
    <property type="term" value="C:membrane"/>
    <property type="evidence" value="ECO:0007669"/>
    <property type="project" value="UniProtKB-SubCell"/>
</dbReference>
<keyword evidence="5" id="KW-0630">Potassium</keyword>
<dbReference type="PANTHER" id="PTHR32468">
    <property type="entry name" value="CATION/H + ANTIPORTER"/>
    <property type="match status" value="1"/>
</dbReference>
<evidence type="ECO:0000256" key="7">
    <source>
        <dbReference type="ARBA" id="ARBA00023065"/>
    </source>
</evidence>
<feature type="transmembrane region" description="Helical" evidence="11">
    <location>
        <begin position="37"/>
        <end position="58"/>
    </location>
</feature>
<feature type="transmembrane region" description="Helical" evidence="11">
    <location>
        <begin position="238"/>
        <end position="259"/>
    </location>
</feature>
<feature type="transmembrane region" description="Helical" evidence="11">
    <location>
        <begin position="428"/>
        <end position="445"/>
    </location>
</feature>
<keyword evidence="4 11" id="KW-0812">Transmembrane</keyword>
<reference evidence="15 16" key="1">
    <citation type="submission" date="2020-08" db="EMBL/GenBank/DDBJ databases">
        <title>Plant Genome Project.</title>
        <authorList>
            <person name="Zhang R.-G."/>
        </authorList>
    </citation>
    <scope>NUCLEOTIDE SEQUENCE [LARGE SCALE GENOMIC DNA]</scope>
    <source>
        <tissue evidence="15">Rhizome</tissue>
    </source>
</reference>
<comment type="caution">
    <text evidence="15">The sequence shown here is derived from an EMBL/GenBank/DDBJ whole genome shotgun (WGS) entry which is preliminary data.</text>
</comment>
<keyword evidence="2" id="KW-0813">Transport</keyword>
<dbReference type="Proteomes" id="UP000734854">
    <property type="component" value="Unassembled WGS sequence"/>
</dbReference>
<dbReference type="InterPro" id="IPR057290">
    <property type="entry name" value="CHX17_C"/>
</dbReference>
<feature type="region of interest" description="Disordered" evidence="10">
    <location>
        <begin position="819"/>
        <end position="842"/>
    </location>
</feature>
<evidence type="ECO:0000256" key="5">
    <source>
        <dbReference type="ARBA" id="ARBA00022958"/>
    </source>
</evidence>
<dbReference type="GO" id="GO:0006885">
    <property type="term" value="P:regulation of pH"/>
    <property type="evidence" value="ECO:0007669"/>
    <property type="project" value="TreeGrafter"/>
</dbReference>
<feature type="domain" description="Cation/H(+) antiporter central" evidence="13">
    <location>
        <begin position="556"/>
        <end position="643"/>
    </location>
</feature>
<sequence>MAILNTMYNPQYDDNILMDGSWRKNGIDIFDLFRHKFTLIIIQNLLILITTRSVAFLLKPFRQPRILSELIGAILLSPTIIGRLAFRSSSAPTAKTLYDFIFPEMSFAMVEIFGFLGLIYYVFLVAMRLDTTVVREMYRKVFPVAAATVVLPLLAVVVAVVIFRLPAPSHAEQTTFALVLGFALSVPAFPVMARLLAEVKVPMGEVGQVVLPAAVVGDVFSWIALAVCFAFVGPADEALAPLWMVLAGACLVGVCVWMIRPLLVWLGRKTSAADPVNIEFMGLVVALVPPAALSAAAIGFHPALGALVLGLAVPKGPLTAALTQRLENYVVIALLPFTIISSAHATDVMAIVTRQGDEPENYALRLAGVMLVATLAKLAAAVAVSPLFSLPRTESLSIGVLMSTIGPMEIIILNIGKDRKIFNAKIRGVLLVASVISTAMVRPILTALEGRKLHRHPAPAYKKRNLQLSGLESDLRVVACVHTIRNAPSITGLLHLADHFPLSVCAVHLAHITGPAPPMLIVHDSVDCNCTFPTLDDVSTVTSSAAPDHKVDSQPIISAFERFQRRSTNVEVSSLTAVSEYFTMPEQVRSIAEGYRATLIVVPFHRLLTVDGEMEDINPYVRAVNKGILDDAPCSVAILVDRGHLVGHESKLASHVALLFFGGPDDREALLCASRFAKRPGVHLTVVRFVVNDKQSHAAASATQGILSGARVEGRIDDEYVREFRRQFASHAAVTYTERAVEDCEGAVAAIREMGGEHNMYMVGRAAGGESAAELVEGLWNFVELRELGPIGDLLVSAEFSAAASVLVVQQYVGEHQSVRDMDEGSSRRKRLRMGDYSSKHR</sequence>
<name>A0A8J5FW54_ZINOF</name>
<dbReference type="InterPro" id="IPR057291">
    <property type="entry name" value="CHX17_2nd"/>
</dbReference>
<evidence type="ECO:0000259" key="13">
    <source>
        <dbReference type="Pfam" id="PF23256"/>
    </source>
</evidence>
<evidence type="ECO:0000256" key="1">
    <source>
        <dbReference type="ARBA" id="ARBA00004141"/>
    </source>
</evidence>
<comment type="subcellular location">
    <subcellularLocation>
        <location evidence="1">Membrane</location>
        <topology evidence="1">Multi-pass membrane protein</topology>
    </subcellularLocation>
</comment>
<evidence type="ECO:0008006" key="17">
    <source>
        <dbReference type="Google" id="ProtNLM"/>
    </source>
</evidence>
<keyword evidence="16" id="KW-1185">Reference proteome</keyword>
<keyword evidence="8 11" id="KW-0472">Membrane</keyword>
<dbReference type="InterPro" id="IPR050794">
    <property type="entry name" value="CPA2_transporter"/>
</dbReference>
<keyword evidence="6 11" id="KW-1133">Transmembrane helix</keyword>
<evidence type="ECO:0000256" key="8">
    <source>
        <dbReference type="ARBA" id="ARBA00023136"/>
    </source>
</evidence>
<evidence type="ECO:0000256" key="10">
    <source>
        <dbReference type="SAM" id="MobiDB-lite"/>
    </source>
</evidence>
<dbReference type="InterPro" id="IPR006153">
    <property type="entry name" value="Cation/H_exchanger_TM"/>
</dbReference>
<evidence type="ECO:0000256" key="11">
    <source>
        <dbReference type="SAM" id="Phobius"/>
    </source>
</evidence>
<keyword evidence="7" id="KW-0406">Ion transport</keyword>
<feature type="domain" description="Cation/H+ exchanger transmembrane" evidence="12">
    <location>
        <begin position="53"/>
        <end position="445"/>
    </location>
</feature>
<evidence type="ECO:0000259" key="12">
    <source>
        <dbReference type="Pfam" id="PF00999"/>
    </source>
</evidence>
<keyword evidence="3" id="KW-0633">Potassium transport</keyword>
<evidence type="ECO:0000256" key="9">
    <source>
        <dbReference type="ARBA" id="ARBA00038341"/>
    </source>
</evidence>
<comment type="similarity">
    <text evidence="9">Belongs to the monovalent cation:proton antiporter 2 (CPA2) transporter (TC 2.A.37) family. CHX (TC 2.A.37.4) subfamily.</text>
</comment>
<dbReference type="GO" id="GO:0012505">
    <property type="term" value="C:endomembrane system"/>
    <property type="evidence" value="ECO:0007669"/>
    <property type="project" value="TreeGrafter"/>
</dbReference>
<evidence type="ECO:0000313" key="15">
    <source>
        <dbReference type="EMBL" id="KAG6496233.1"/>
    </source>
</evidence>
<feature type="transmembrane region" description="Helical" evidence="11">
    <location>
        <begin position="175"/>
        <end position="197"/>
    </location>
</feature>
<evidence type="ECO:0000259" key="14">
    <source>
        <dbReference type="Pfam" id="PF23259"/>
    </source>
</evidence>
<dbReference type="Pfam" id="PF23256">
    <property type="entry name" value="CHX17_2nd"/>
    <property type="match status" value="1"/>
</dbReference>
<feature type="transmembrane region" description="Helical" evidence="11">
    <location>
        <begin position="362"/>
        <end position="384"/>
    </location>
</feature>
<feature type="transmembrane region" description="Helical" evidence="11">
    <location>
        <begin position="280"/>
        <end position="309"/>
    </location>
</feature>
<proteinExistence type="inferred from homology"/>
<feature type="transmembrane region" description="Helical" evidence="11">
    <location>
        <begin position="209"/>
        <end position="232"/>
    </location>
</feature>
<dbReference type="AlphaFoldDB" id="A0A8J5FW54"/>
<evidence type="ECO:0000313" key="16">
    <source>
        <dbReference type="Proteomes" id="UP000734854"/>
    </source>
</evidence>
<gene>
    <name evidence="15" type="ORF">ZIOFF_044081</name>
</gene>
<evidence type="ECO:0000256" key="6">
    <source>
        <dbReference type="ARBA" id="ARBA00022989"/>
    </source>
</evidence>
<evidence type="ECO:0000256" key="4">
    <source>
        <dbReference type="ARBA" id="ARBA00022692"/>
    </source>
</evidence>
<dbReference type="Pfam" id="PF23259">
    <property type="entry name" value="CHX17_C"/>
    <property type="match status" value="1"/>
</dbReference>
<feature type="transmembrane region" description="Helical" evidence="11">
    <location>
        <begin position="70"/>
        <end position="86"/>
    </location>
</feature>
<dbReference type="GO" id="GO:0006813">
    <property type="term" value="P:potassium ion transport"/>
    <property type="evidence" value="ECO:0007669"/>
    <property type="project" value="UniProtKB-KW"/>
</dbReference>
<dbReference type="EMBL" id="JACMSC010000012">
    <property type="protein sequence ID" value="KAG6496233.1"/>
    <property type="molecule type" value="Genomic_DNA"/>
</dbReference>
<dbReference type="OrthoDB" id="2687058at2759"/>
<evidence type="ECO:0000256" key="2">
    <source>
        <dbReference type="ARBA" id="ARBA00022448"/>
    </source>
</evidence>
<evidence type="ECO:0000256" key="3">
    <source>
        <dbReference type="ARBA" id="ARBA00022538"/>
    </source>
</evidence>
<dbReference type="GO" id="GO:0015297">
    <property type="term" value="F:antiporter activity"/>
    <property type="evidence" value="ECO:0007669"/>
    <property type="project" value="InterPro"/>
</dbReference>
<feature type="transmembrane region" description="Helical" evidence="11">
    <location>
        <begin position="329"/>
        <end position="350"/>
    </location>
</feature>
<feature type="transmembrane region" description="Helical" evidence="11">
    <location>
        <begin position="396"/>
        <end position="416"/>
    </location>
</feature>
<feature type="transmembrane region" description="Helical" evidence="11">
    <location>
        <begin position="141"/>
        <end position="163"/>
    </location>
</feature>
<feature type="domain" description="Cation/H(+) antiporter C-terminal" evidence="14">
    <location>
        <begin position="656"/>
        <end position="814"/>
    </location>
</feature>
<feature type="transmembrane region" description="Helical" evidence="11">
    <location>
        <begin position="106"/>
        <end position="129"/>
    </location>
</feature>
<dbReference type="GO" id="GO:1902600">
    <property type="term" value="P:proton transmembrane transport"/>
    <property type="evidence" value="ECO:0007669"/>
    <property type="project" value="InterPro"/>
</dbReference>
<dbReference type="Pfam" id="PF00999">
    <property type="entry name" value="Na_H_Exchanger"/>
    <property type="match status" value="1"/>
</dbReference>
<organism evidence="15 16">
    <name type="scientific">Zingiber officinale</name>
    <name type="common">Ginger</name>
    <name type="synonym">Amomum zingiber</name>
    <dbReference type="NCBI Taxonomy" id="94328"/>
    <lineage>
        <taxon>Eukaryota</taxon>
        <taxon>Viridiplantae</taxon>
        <taxon>Streptophyta</taxon>
        <taxon>Embryophyta</taxon>
        <taxon>Tracheophyta</taxon>
        <taxon>Spermatophyta</taxon>
        <taxon>Magnoliopsida</taxon>
        <taxon>Liliopsida</taxon>
        <taxon>Zingiberales</taxon>
        <taxon>Zingiberaceae</taxon>
        <taxon>Zingiber</taxon>
    </lineage>
</organism>
<dbReference type="PANTHER" id="PTHR32468:SF164">
    <property type="entry name" value="OS05G0485000 PROTEIN"/>
    <property type="match status" value="1"/>
</dbReference>